<dbReference type="InterPro" id="IPR000244">
    <property type="entry name" value="Ribosomal_bL9"/>
</dbReference>
<evidence type="ECO:0000256" key="1">
    <source>
        <dbReference type="ARBA" id="ARBA00010605"/>
    </source>
</evidence>
<dbReference type="GO" id="GO:1990904">
    <property type="term" value="C:ribonucleoprotein complex"/>
    <property type="evidence" value="ECO:0007669"/>
    <property type="project" value="UniProtKB-KW"/>
</dbReference>
<dbReference type="GO" id="GO:0005840">
    <property type="term" value="C:ribosome"/>
    <property type="evidence" value="ECO:0007669"/>
    <property type="project" value="UniProtKB-KW"/>
</dbReference>
<keyword evidence="3 7" id="KW-0694">RNA-binding</keyword>
<dbReference type="SUPFAM" id="SSF55653">
    <property type="entry name" value="Ribosomal protein L9 C-domain"/>
    <property type="match status" value="1"/>
</dbReference>
<keyword evidence="2 7" id="KW-0699">rRNA-binding</keyword>
<evidence type="ECO:0000256" key="7">
    <source>
        <dbReference type="HAMAP-Rule" id="MF_00503"/>
    </source>
</evidence>
<name>L0KB00_HALHC</name>
<dbReference type="InterPro" id="IPR020070">
    <property type="entry name" value="Ribosomal_bL9_N"/>
</dbReference>
<dbReference type="AlphaFoldDB" id="L0KB00"/>
<dbReference type="GO" id="GO:0003735">
    <property type="term" value="F:structural constituent of ribosome"/>
    <property type="evidence" value="ECO:0007669"/>
    <property type="project" value="InterPro"/>
</dbReference>
<dbReference type="SUPFAM" id="SSF55658">
    <property type="entry name" value="L9 N-domain-like"/>
    <property type="match status" value="1"/>
</dbReference>
<dbReference type="InterPro" id="IPR036791">
    <property type="entry name" value="Ribosomal_bL9_C_sf"/>
</dbReference>
<dbReference type="PATRIC" id="fig|748449.3.peg.2525"/>
<evidence type="ECO:0000256" key="4">
    <source>
        <dbReference type="ARBA" id="ARBA00022980"/>
    </source>
</evidence>
<proteinExistence type="inferred from homology"/>
<feature type="compositionally biased region" description="Basic residues" evidence="8">
    <location>
        <begin position="49"/>
        <end position="60"/>
    </location>
</feature>
<dbReference type="Pfam" id="PF01281">
    <property type="entry name" value="Ribosomal_L9_N"/>
    <property type="match status" value="1"/>
</dbReference>
<dbReference type="STRING" id="748449.Halha_2604"/>
<reference evidence="11" key="1">
    <citation type="submission" date="2012-02" db="EMBL/GenBank/DDBJ databases">
        <title>The complete genome of Halobacteroides halobius DSM 5150.</title>
        <authorList>
            <person name="Lucas S."/>
            <person name="Copeland A."/>
            <person name="Lapidus A."/>
            <person name="Glavina del Rio T."/>
            <person name="Dalin E."/>
            <person name="Tice H."/>
            <person name="Bruce D."/>
            <person name="Goodwin L."/>
            <person name="Pitluck S."/>
            <person name="Peters L."/>
            <person name="Mikhailova N."/>
            <person name="Gu W."/>
            <person name="Kyrpides N."/>
            <person name="Mavromatis K."/>
            <person name="Ivanova N."/>
            <person name="Brettin T."/>
            <person name="Detter J.C."/>
            <person name="Han C."/>
            <person name="Larimer F."/>
            <person name="Land M."/>
            <person name="Hauser L."/>
            <person name="Markowitz V."/>
            <person name="Cheng J.-F."/>
            <person name="Hugenholtz P."/>
            <person name="Woyke T."/>
            <person name="Wu D."/>
            <person name="Tindall B."/>
            <person name="Pomrenke H."/>
            <person name="Brambilla E."/>
            <person name="Klenk H.-P."/>
            <person name="Eisen J.A."/>
        </authorList>
    </citation>
    <scope>NUCLEOTIDE SEQUENCE [LARGE SCALE GENOMIC DNA]</scope>
    <source>
        <strain evidence="11">ATCC 35273 / DSM 5150 / MD-1</strain>
    </source>
</reference>
<keyword evidence="11" id="KW-1185">Reference proteome</keyword>
<dbReference type="KEGG" id="hhl:Halha_2604"/>
<protein>
    <recommendedName>
        <fullName evidence="6 7">Large ribosomal subunit protein bL9</fullName>
    </recommendedName>
</protein>
<sequence>MKVILKQNVNGLGKKGEIVEAADGYARNFLFAKGLAKEANQGNLNNLQQKKKAKKNRKQRKLEEAKKKAEKIEDKVLELSVKAGDNGRLFGSVTSNDVADKVQEKTGVKIDKRKVQLSDNIKSLGTTKVDIKLHKDVTATVKVKVVEA</sequence>
<dbReference type="OrthoDB" id="9788336at2"/>
<dbReference type="Proteomes" id="UP000010880">
    <property type="component" value="Chromosome"/>
</dbReference>
<evidence type="ECO:0000256" key="2">
    <source>
        <dbReference type="ARBA" id="ARBA00022730"/>
    </source>
</evidence>
<dbReference type="InterPro" id="IPR009027">
    <property type="entry name" value="Ribosomal_bL9/RNase_H1_N"/>
</dbReference>
<dbReference type="NCBIfam" id="TIGR00158">
    <property type="entry name" value="L9"/>
    <property type="match status" value="1"/>
</dbReference>
<keyword evidence="5 7" id="KW-0687">Ribonucleoprotein</keyword>
<keyword evidence="4 7" id="KW-0689">Ribosomal protein</keyword>
<dbReference type="InterPro" id="IPR020594">
    <property type="entry name" value="Ribosomal_bL9_bac/chp"/>
</dbReference>
<feature type="region of interest" description="Disordered" evidence="8">
    <location>
        <begin position="42"/>
        <end position="66"/>
    </location>
</feature>
<dbReference type="HOGENOM" id="CLU_078938_3_0_9"/>
<dbReference type="RefSeq" id="WP_015328188.1">
    <property type="nucleotide sequence ID" value="NC_019978.1"/>
</dbReference>
<evidence type="ECO:0000256" key="8">
    <source>
        <dbReference type="SAM" id="MobiDB-lite"/>
    </source>
</evidence>
<dbReference type="GO" id="GO:0019843">
    <property type="term" value="F:rRNA binding"/>
    <property type="evidence" value="ECO:0007669"/>
    <property type="project" value="UniProtKB-UniRule"/>
</dbReference>
<dbReference type="Gene3D" id="3.10.430.100">
    <property type="entry name" value="Ribosomal protein L9, C-terminal domain"/>
    <property type="match status" value="1"/>
</dbReference>
<evidence type="ECO:0000256" key="6">
    <source>
        <dbReference type="ARBA" id="ARBA00035292"/>
    </source>
</evidence>
<dbReference type="GO" id="GO:0006412">
    <property type="term" value="P:translation"/>
    <property type="evidence" value="ECO:0007669"/>
    <property type="project" value="UniProtKB-UniRule"/>
</dbReference>
<evidence type="ECO:0000259" key="9">
    <source>
        <dbReference type="PROSITE" id="PS00651"/>
    </source>
</evidence>
<accession>L0KB00</accession>
<dbReference type="PROSITE" id="PS00651">
    <property type="entry name" value="RIBOSOMAL_L9"/>
    <property type="match status" value="1"/>
</dbReference>
<feature type="domain" description="Ribosomal protein L9" evidence="9">
    <location>
        <begin position="13"/>
        <end position="40"/>
    </location>
</feature>
<comment type="function">
    <text evidence="7">Binds to the 23S rRNA.</text>
</comment>
<dbReference type="EMBL" id="CP003359">
    <property type="protein sequence ID" value="AGB42477.1"/>
    <property type="molecule type" value="Genomic_DNA"/>
</dbReference>
<evidence type="ECO:0000313" key="10">
    <source>
        <dbReference type="EMBL" id="AGB42477.1"/>
    </source>
</evidence>
<dbReference type="InterPro" id="IPR020069">
    <property type="entry name" value="Ribosomal_bL9_C"/>
</dbReference>
<comment type="similarity">
    <text evidence="1 7">Belongs to the bacterial ribosomal protein bL9 family.</text>
</comment>
<evidence type="ECO:0000256" key="5">
    <source>
        <dbReference type="ARBA" id="ARBA00023274"/>
    </source>
</evidence>
<gene>
    <name evidence="7" type="primary">rplI</name>
    <name evidence="10" type="ordered locus">Halha_2604</name>
</gene>
<dbReference type="InterPro" id="IPR036935">
    <property type="entry name" value="Ribosomal_bL9_N_sf"/>
</dbReference>
<dbReference type="Gene3D" id="3.40.5.10">
    <property type="entry name" value="Ribosomal protein L9, N-terminal domain"/>
    <property type="match status" value="1"/>
</dbReference>
<dbReference type="Pfam" id="PF03948">
    <property type="entry name" value="Ribosomal_L9_C"/>
    <property type="match status" value="1"/>
</dbReference>
<dbReference type="HAMAP" id="MF_00503">
    <property type="entry name" value="Ribosomal_bL9"/>
    <property type="match status" value="1"/>
</dbReference>
<evidence type="ECO:0000256" key="3">
    <source>
        <dbReference type="ARBA" id="ARBA00022884"/>
    </source>
</evidence>
<evidence type="ECO:0000313" key="11">
    <source>
        <dbReference type="Proteomes" id="UP000010880"/>
    </source>
</evidence>
<organism evidence="10 11">
    <name type="scientific">Halobacteroides halobius (strain ATCC 35273 / DSM 5150 / MD-1)</name>
    <dbReference type="NCBI Taxonomy" id="748449"/>
    <lineage>
        <taxon>Bacteria</taxon>
        <taxon>Bacillati</taxon>
        <taxon>Bacillota</taxon>
        <taxon>Clostridia</taxon>
        <taxon>Halanaerobiales</taxon>
        <taxon>Halobacteroidaceae</taxon>
        <taxon>Halobacteroides</taxon>
    </lineage>
</organism>
<dbReference type="eggNOG" id="COG0359">
    <property type="taxonomic scope" value="Bacteria"/>
</dbReference>
<dbReference type="PANTHER" id="PTHR21368">
    <property type="entry name" value="50S RIBOSOMAL PROTEIN L9"/>
    <property type="match status" value="1"/>
</dbReference>